<dbReference type="PROSITE" id="PS50932">
    <property type="entry name" value="HTH_LACI_2"/>
    <property type="match status" value="1"/>
</dbReference>
<comment type="caution">
    <text evidence="6">The sequence shown here is derived from an EMBL/GenBank/DDBJ whole genome shotgun (WGS) entry which is preliminary data.</text>
</comment>
<dbReference type="Pfam" id="PF00356">
    <property type="entry name" value="LacI"/>
    <property type="match status" value="1"/>
</dbReference>
<evidence type="ECO:0000256" key="2">
    <source>
        <dbReference type="ARBA" id="ARBA00023015"/>
    </source>
</evidence>
<dbReference type="CDD" id="cd01392">
    <property type="entry name" value="HTH_LacI"/>
    <property type="match status" value="1"/>
</dbReference>
<proteinExistence type="predicted"/>
<sequence length="336" mass="36281">MDAVKKRIKMVDIARAAGVSQTTVSLVLNNIDGVRIADDTRQRVIETARKLGYTPGPALNVLERDVPTVIGVLINEISAAYPIDIIDGLHMSARAQAVQLAVFVTDGVTDREAEALASLRRLNAGGVIYANTFTTGVHPTRELDQFPHVFVNCFRTDGKGVAVVPGERAGGFVAARHLMESGCKRIATITGDSWHTSAQRRLYGFRRGLTTGGQALAPELLIHGSWGHGSGYQSMKQLLALPEPPDGVFCQNDMMARGALTAIAEAGLRVPQDIAVIGFDDREFASDLGLTTLIQPYADMATRAMAVLHRRRGLDAPTTLSVRCRLVQRETTRVVG</sequence>
<dbReference type="GO" id="GO:0000976">
    <property type="term" value="F:transcription cis-regulatory region binding"/>
    <property type="evidence" value="ECO:0007669"/>
    <property type="project" value="TreeGrafter"/>
</dbReference>
<dbReference type="InterPro" id="IPR010982">
    <property type="entry name" value="Lambda_DNA-bd_dom_sf"/>
</dbReference>
<evidence type="ECO:0000256" key="4">
    <source>
        <dbReference type="ARBA" id="ARBA00023163"/>
    </source>
</evidence>
<dbReference type="Gene3D" id="1.10.260.40">
    <property type="entry name" value="lambda repressor-like DNA-binding domains"/>
    <property type="match status" value="1"/>
</dbReference>
<keyword evidence="2" id="KW-0805">Transcription regulation</keyword>
<dbReference type="InterPro" id="IPR046335">
    <property type="entry name" value="LacI/GalR-like_sensor"/>
</dbReference>
<name>A0AA41UD02_9HYPH</name>
<dbReference type="GO" id="GO:0003700">
    <property type="term" value="F:DNA-binding transcription factor activity"/>
    <property type="evidence" value="ECO:0007669"/>
    <property type="project" value="TreeGrafter"/>
</dbReference>
<evidence type="ECO:0000313" key="7">
    <source>
        <dbReference type="Proteomes" id="UP001156140"/>
    </source>
</evidence>
<evidence type="ECO:0000313" key="6">
    <source>
        <dbReference type="EMBL" id="MCI0128802.1"/>
    </source>
</evidence>
<keyword evidence="7" id="KW-1185">Reference proteome</keyword>
<dbReference type="EMBL" id="JALAZD010000003">
    <property type="protein sequence ID" value="MCI0128802.1"/>
    <property type="molecule type" value="Genomic_DNA"/>
</dbReference>
<dbReference type="Pfam" id="PF13377">
    <property type="entry name" value="Peripla_BP_3"/>
    <property type="match status" value="1"/>
</dbReference>
<dbReference type="PROSITE" id="PS00356">
    <property type="entry name" value="HTH_LACI_1"/>
    <property type="match status" value="1"/>
</dbReference>
<dbReference type="PANTHER" id="PTHR30146">
    <property type="entry name" value="LACI-RELATED TRANSCRIPTIONAL REPRESSOR"/>
    <property type="match status" value="1"/>
</dbReference>
<dbReference type="Gene3D" id="3.40.50.2300">
    <property type="match status" value="2"/>
</dbReference>
<keyword evidence="3 6" id="KW-0238">DNA-binding</keyword>
<feature type="domain" description="HTH lacI-type" evidence="5">
    <location>
        <begin position="8"/>
        <end position="64"/>
    </location>
</feature>
<dbReference type="SUPFAM" id="SSF47413">
    <property type="entry name" value="lambda repressor-like DNA-binding domains"/>
    <property type="match status" value="1"/>
</dbReference>
<dbReference type="SMART" id="SM00354">
    <property type="entry name" value="HTH_LACI"/>
    <property type="match status" value="1"/>
</dbReference>
<organism evidence="6 7">
    <name type="scientific">Paradevosia shaoguanensis</name>
    <dbReference type="NCBI Taxonomy" id="1335043"/>
    <lineage>
        <taxon>Bacteria</taxon>
        <taxon>Pseudomonadati</taxon>
        <taxon>Pseudomonadota</taxon>
        <taxon>Alphaproteobacteria</taxon>
        <taxon>Hyphomicrobiales</taxon>
        <taxon>Devosiaceae</taxon>
        <taxon>Paradevosia</taxon>
    </lineage>
</organism>
<gene>
    <name evidence="6" type="ORF">ML536_18365</name>
</gene>
<dbReference type="PANTHER" id="PTHR30146:SF148">
    <property type="entry name" value="HTH-TYPE TRANSCRIPTIONAL REPRESSOR PURR-RELATED"/>
    <property type="match status" value="1"/>
</dbReference>
<dbReference type="InterPro" id="IPR000843">
    <property type="entry name" value="HTH_LacI"/>
</dbReference>
<keyword evidence="4" id="KW-0804">Transcription</keyword>
<evidence type="ECO:0000259" key="5">
    <source>
        <dbReference type="PROSITE" id="PS50932"/>
    </source>
</evidence>
<dbReference type="CDD" id="cd06288">
    <property type="entry name" value="PBP1_sucrose_transcription_regulator"/>
    <property type="match status" value="1"/>
</dbReference>
<dbReference type="RefSeq" id="WP_281736876.1">
    <property type="nucleotide sequence ID" value="NZ_JAKETQ010000003.1"/>
</dbReference>
<dbReference type="SUPFAM" id="SSF53822">
    <property type="entry name" value="Periplasmic binding protein-like I"/>
    <property type="match status" value="1"/>
</dbReference>
<protein>
    <submittedName>
        <fullName evidence="6">LacI family DNA-binding transcriptional regulator</fullName>
    </submittedName>
</protein>
<accession>A0AA41UD02</accession>
<keyword evidence="1" id="KW-0678">Repressor</keyword>
<dbReference type="Proteomes" id="UP001156140">
    <property type="component" value="Unassembled WGS sequence"/>
</dbReference>
<reference evidence="6" key="1">
    <citation type="submission" date="2022-03" db="EMBL/GenBank/DDBJ databases">
        <title>The complete genome sequence of a Methyloterrigena soli.</title>
        <authorList>
            <person name="Zi Z."/>
        </authorList>
    </citation>
    <scope>NUCLEOTIDE SEQUENCE</scope>
    <source>
        <strain evidence="6">M48</strain>
    </source>
</reference>
<evidence type="ECO:0000256" key="1">
    <source>
        <dbReference type="ARBA" id="ARBA00022491"/>
    </source>
</evidence>
<evidence type="ECO:0000256" key="3">
    <source>
        <dbReference type="ARBA" id="ARBA00023125"/>
    </source>
</evidence>
<dbReference type="AlphaFoldDB" id="A0AA41UD02"/>
<dbReference type="InterPro" id="IPR028082">
    <property type="entry name" value="Peripla_BP_I"/>
</dbReference>